<feature type="domain" description="C2" evidence="3">
    <location>
        <begin position="169"/>
        <end position="306"/>
    </location>
</feature>
<feature type="compositionally biased region" description="Low complexity" evidence="1">
    <location>
        <begin position="171"/>
        <end position="187"/>
    </location>
</feature>
<dbReference type="Gene3D" id="2.60.40.150">
    <property type="entry name" value="C2 domain"/>
    <property type="match status" value="5"/>
</dbReference>
<keyword evidence="5" id="KW-1185">Reference proteome</keyword>
<evidence type="ECO:0000259" key="3">
    <source>
        <dbReference type="PROSITE" id="PS50004"/>
    </source>
</evidence>
<dbReference type="PROSITE" id="PS50004">
    <property type="entry name" value="C2"/>
    <property type="match status" value="5"/>
</dbReference>
<dbReference type="PANTHER" id="PTHR46980">
    <property type="entry name" value="TRICALBIN-1-RELATED"/>
    <property type="match status" value="1"/>
</dbReference>
<dbReference type="InterPro" id="IPR035892">
    <property type="entry name" value="C2_domain_sf"/>
</dbReference>
<protein>
    <recommendedName>
        <fullName evidence="3">C2 domain-containing protein</fullName>
    </recommendedName>
</protein>
<feature type="region of interest" description="Disordered" evidence="1">
    <location>
        <begin position="159"/>
        <end position="187"/>
    </location>
</feature>
<sequence length="1084" mass="119006">MATLPYSKDELSLSIKILNCRNLLIGDTVSSDPYVRILLGKKELHKTKYLMKTLNPVFTAKDNNEFETQFLWGDLTKKAGLTFEVKDWDLVGKDDFIGFVKISPSELLKMALKEEAISIPLELPPNIKKKGGAGSITMSIRHTSTTGVKSKYWAPPSASMVARRSTRVDPSDIPSSSSDDESMNSNGSLPDYNKDLFIEIISCKNLLAGDANGLSDPYVKVQMGKRFLHRTAVIKNTLNPAFTADHKNSFILDCPAKDLWAAKGIEFLVKDHDDGIAALGFTNDELGSAEVSAGKLYKANGTNMKINITPPKDSKEFRRGLPAGSITIRVRQATAEDKNEIRNRAGMFKKKATPRTEARKFIPEVDLTGIDKKILMVEILSCRELLAADKNGLSDPYVLVKMGFKDLHKTGHIDRTLNPTFSRDHRNSFVIDCSVSELFGANGVLIKVIDYDRGIISGDDELGSVQIPATTMYECQEEEYHLDPPPGRNEDPGYVTIRITEITKEQRDLHKKGKLSAPKQVMPAGLNTSESGLSVVSSGSYHSTSVIKFKDMHDKTLLVEILSCRDLIAADKNGLSDPYVRAKMGKKELHKTGCITKTLNPVFSSSQNNSFLITCSKLELSGAQGILIRVLDWDRGIGGDDDLGWTQVQAESLYECKEQEYPLNAPYGSGEAGFVTIRTTELSDEEQAKYKKSMLSLVSKAPPPPPPTSNYESNSSLNLTDMEEKIILVEIMSCRDLLGADKDGLSDPFVRIKMGSKNIHKTERVNKTLNPVYSAKENHSFVIDCSISELLEAKGILVRAVDWDRGFGGDDDLGWVQISPESLYQCNVQEYRLNPPYGKNEDAGYVTIRTTAISAAERDEHAKGILAFASKPAGPPVASATIESPSANAKGLLEGKGNLTSAEPEVYEPYDPDAAFIASEEQKFRMLLGAVVVSSILLVALTASGVTGRSARSGAAKLDMERVGERISRPREYEPIETRGGVCADLSGWQDAYGVDCEYYKEKEDACEKYATSIGSFGKTPLEACCVCKNDTDCFDLAGWTDFYEDTCGWYEENEPIGCPNEGHVNGTDSVNASQACCHCHGST</sequence>
<dbReference type="PANTHER" id="PTHR46980:SF2">
    <property type="entry name" value="TRICALBIN-1-RELATED"/>
    <property type="match status" value="1"/>
</dbReference>
<reference evidence="4" key="1">
    <citation type="submission" date="2023-08" db="EMBL/GenBank/DDBJ databases">
        <authorList>
            <person name="Audoor S."/>
            <person name="Bilcke G."/>
        </authorList>
    </citation>
    <scope>NUCLEOTIDE SEQUENCE</scope>
</reference>
<feature type="domain" description="C2" evidence="3">
    <location>
        <begin position="703"/>
        <end position="833"/>
    </location>
</feature>
<gene>
    <name evidence="4" type="ORF">CYCCA115_LOCUS20338</name>
</gene>
<keyword evidence="2" id="KW-1133">Transmembrane helix</keyword>
<dbReference type="Proteomes" id="UP001295423">
    <property type="component" value="Unassembled WGS sequence"/>
</dbReference>
<dbReference type="InterPro" id="IPR052455">
    <property type="entry name" value="Tricalbin_domain"/>
</dbReference>
<evidence type="ECO:0000256" key="1">
    <source>
        <dbReference type="SAM" id="MobiDB-lite"/>
    </source>
</evidence>
<feature type="domain" description="C2" evidence="3">
    <location>
        <begin position="537"/>
        <end position="663"/>
    </location>
</feature>
<evidence type="ECO:0000313" key="4">
    <source>
        <dbReference type="EMBL" id="CAJ1963811.1"/>
    </source>
</evidence>
<dbReference type="Pfam" id="PF00168">
    <property type="entry name" value="C2"/>
    <property type="match status" value="5"/>
</dbReference>
<evidence type="ECO:0000256" key="2">
    <source>
        <dbReference type="SAM" id="Phobius"/>
    </source>
</evidence>
<feature type="transmembrane region" description="Helical" evidence="2">
    <location>
        <begin position="926"/>
        <end position="947"/>
    </location>
</feature>
<proteinExistence type="predicted"/>
<dbReference type="SUPFAM" id="SSF49562">
    <property type="entry name" value="C2 domain (Calcium/lipid-binding domain, CaLB)"/>
    <property type="match status" value="5"/>
</dbReference>
<organism evidence="4 5">
    <name type="scientific">Cylindrotheca closterium</name>
    <dbReference type="NCBI Taxonomy" id="2856"/>
    <lineage>
        <taxon>Eukaryota</taxon>
        <taxon>Sar</taxon>
        <taxon>Stramenopiles</taxon>
        <taxon>Ochrophyta</taxon>
        <taxon>Bacillariophyta</taxon>
        <taxon>Bacillariophyceae</taxon>
        <taxon>Bacillariophycidae</taxon>
        <taxon>Bacillariales</taxon>
        <taxon>Bacillariaceae</taxon>
        <taxon>Cylindrotheca</taxon>
    </lineage>
</organism>
<keyword evidence="2" id="KW-0472">Membrane</keyword>
<evidence type="ECO:0000313" key="5">
    <source>
        <dbReference type="Proteomes" id="UP001295423"/>
    </source>
</evidence>
<dbReference type="SMART" id="SM00239">
    <property type="entry name" value="C2"/>
    <property type="match status" value="5"/>
</dbReference>
<keyword evidence="2" id="KW-0812">Transmembrane</keyword>
<dbReference type="AlphaFoldDB" id="A0AAD2G5W6"/>
<accession>A0AAD2G5W6</accession>
<name>A0AAD2G5W6_9STRA</name>
<feature type="domain" description="C2" evidence="3">
    <location>
        <begin position="1"/>
        <end position="117"/>
    </location>
</feature>
<dbReference type="EMBL" id="CAKOGP040002158">
    <property type="protein sequence ID" value="CAJ1963811.1"/>
    <property type="molecule type" value="Genomic_DNA"/>
</dbReference>
<feature type="domain" description="C2" evidence="3">
    <location>
        <begin position="355"/>
        <end position="482"/>
    </location>
</feature>
<comment type="caution">
    <text evidence="4">The sequence shown here is derived from an EMBL/GenBank/DDBJ whole genome shotgun (WGS) entry which is preliminary data.</text>
</comment>
<dbReference type="CDD" id="cd00030">
    <property type="entry name" value="C2"/>
    <property type="match status" value="4"/>
</dbReference>
<dbReference type="InterPro" id="IPR000008">
    <property type="entry name" value="C2_dom"/>
</dbReference>